<dbReference type="GO" id="GO:0005886">
    <property type="term" value="C:plasma membrane"/>
    <property type="evidence" value="ECO:0007669"/>
    <property type="project" value="UniProtKB-SubCell"/>
</dbReference>
<evidence type="ECO:0000256" key="5">
    <source>
        <dbReference type="ARBA" id="ARBA00022989"/>
    </source>
</evidence>
<dbReference type="EMBL" id="MQVS01000011">
    <property type="protein sequence ID" value="OKL50984.1"/>
    <property type="molecule type" value="Genomic_DNA"/>
</dbReference>
<evidence type="ECO:0000256" key="3">
    <source>
        <dbReference type="ARBA" id="ARBA00022475"/>
    </source>
</evidence>
<dbReference type="InterPro" id="IPR003838">
    <property type="entry name" value="ABC3_permease_C"/>
</dbReference>
<keyword evidence="6 8" id="KW-0472">Membrane</keyword>
<dbReference type="AlphaFoldDB" id="A0A1Q5PTV0"/>
<feature type="domain" description="ABC3 transporter permease C-terminal" evidence="9">
    <location>
        <begin position="247"/>
        <end position="357"/>
    </location>
</feature>
<protein>
    <submittedName>
        <fullName evidence="11">Uncharacterized protein</fullName>
    </submittedName>
</protein>
<keyword evidence="4 8" id="KW-0812">Transmembrane</keyword>
<dbReference type="PANTHER" id="PTHR43738">
    <property type="entry name" value="ABC TRANSPORTER, MEMBRANE PROTEIN"/>
    <property type="match status" value="1"/>
</dbReference>
<dbReference type="PANTHER" id="PTHR43738:SF1">
    <property type="entry name" value="HEMIN TRANSPORT SYSTEM PERMEASE PROTEIN HRTB-RELATED"/>
    <property type="match status" value="1"/>
</dbReference>
<proteinExistence type="inferred from homology"/>
<feature type="transmembrane region" description="Helical" evidence="8">
    <location>
        <begin position="286"/>
        <end position="311"/>
    </location>
</feature>
<evidence type="ECO:0000256" key="2">
    <source>
        <dbReference type="ARBA" id="ARBA00022448"/>
    </source>
</evidence>
<feature type="transmembrane region" description="Helical" evidence="8">
    <location>
        <begin position="241"/>
        <end position="266"/>
    </location>
</feature>
<evidence type="ECO:0000259" key="9">
    <source>
        <dbReference type="Pfam" id="PF02687"/>
    </source>
</evidence>
<comment type="subcellular location">
    <subcellularLocation>
        <location evidence="1">Cell membrane</location>
        <topology evidence="1">Multi-pass membrane protein</topology>
    </subcellularLocation>
</comment>
<evidence type="ECO:0000256" key="8">
    <source>
        <dbReference type="SAM" id="Phobius"/>
    </source>
</evidence>
<comment type="caution">
    <text evidence="11">The sequence shown here is derived from an EMBL/GenBank/DDBJ whole genome shotgun (WGS) entry which is preliminary data.</text>
</comment>
<gene>
    <name evidence="11" type="ORF">BSZ40_09480</name>
</gene>
<evidence type="ECO:0000256" key="6">
    <source>
        <dbReference type="ARBA" id="ARBA00023136"/>
    </source>
</evidence>
<evidence type="ECO:0000313" key="11">
    <source>
        <dbReference type="EMBL" id="OKL50984.1"/>
    </source>
</evidence>
<comment type="similarity">
    <text evidence="7">Belongs to the ABC-4 integral membrane protein family.</text>
</comment>
<dbReference type="InterPro" id="IPR051125">
    <property type="entry name" value="ABC-4/HrtB_transporter"/>
</dbReference>
<sequence length="362" mass="38053">MFLALREIRHQPARFLLITIVVVLVSYLAFFLTGLAYGLASAYSEAIRNWSASGVVTTSTANQNLMASRLSARQLEVASEQAPAAAPLLLQAVVYVPSAGQEERANAYLFAVDEAGPAAPAVTEGRYPRAGGEILLDATLAREGFALGSQVQLADSDTTWQVVGFTDAQRFQTAPVMYVSIDQYRDRFGYLLAGRDGEVAAHAVVLGPNATPDAAALEEAGLEYLSSDALISALPGYNAQVLTFSLMIGSLIGIATLVLAIFIYVLTLQKRSLFGIMKAQGIRTSYIVVSGAVQTFFLTMVGVGIGLALAFGTSVALAGKVPFAVSPVLFAGVIGAFLLGTVIGGLVPIRTISRIDPIEAIG</sequence>
<feature type="transmembrane region" description="Helical" evidence="8">
    <location>
        <begin position="15"/>
        <end position="39"/>
    </location>
</feature>
<keyword evidence="3" id="KW-1003">Cell membrane</keyword>
<dbReference type="InParanoid" id="A0A1Q5PTV0"/>
<evidence type="ECO:0000256" key="1">
    <source>
        <dbReference type="ARBA" id="ARBA00004651"/>
    </source>
</evidence>
<dbReference type="InterPro" id="IPR025857">
    <property type="entry name" value="MacB_PCD"/>
</dbReference>
<evidence type="ECO:0000313" key="12">
    <source>
        <dbReference type="Proteomes" id="UP000185612"/>
    </source>
</evidence>
<evidence type="ECO:0000256" key="4">
    <source>
        <dbReference type="ARBA" id="ARBA00022692"/>
    </source>
</evidence>
<dbReference type="RefSeq" id="WP_073825705.1">
    <property type="nucleotide sequence ID" value="NZ_MQVS01000011.1"/>
</dbReference>
<dbReference type="Pfam" id="PF02687">
    <property type="entry name" value="FtsX"/>
    <property type="match status" value="1"/>
</dbReference>
<keyword evidence="5 8" id="KW-1133">Transmembrane helix</keyword>
<name>A0A1Q5PTV0_9ACTO</name>
<dbReference type="OrthoDB" id="5242186at2"/>
<evidence type="ECO:0000259" key="10">
    <source>
        <dbReference type="Pfam" id="PF12704"/>
    </source>
</evidence>
<dbReference type="STRING" id="52770.BSZ40_09480"/>
<dbReference type="Proteomes" id="UP000185612">
    <property type="component" value="Unassembled WGS sequence"/>
</dbReference>
<evidence type="ECO:0000256" key="7">
    <source>
        <dbReference type="ARBA" id="ARBA00038076"/>
    </source>
</evidence>
<keyword evidence="12" id="KW-1185">Reference proteome</keyword>
<feature type="transmembrane region" description="Helical" evidence="8">
    <location>
        <begin position="323"/>
        <end position="347"/>
    </location>
</feature>
<feature type="domain" description="MacB-like periplasmic core" evidence="10">
    <location>
        <begin position="28"/>
        <end position="216"/>
    </location>
</feature>
<accession>A0A1Q5PTV0</accession>
<dbReference type="Pfam" id="PF12704">
    <property type="entry name" value="MacB_PCD"/>
    <property type="match status" value="1"/>
</dbReference>
<organism evidence="11 12">
    <name type="scientific">Buchananella hordeovulneris</name>
    <dbReference type="NCBI Taxonomy" id="52770"/>
    <lineage>
        <taxon>Bacteria</taxon>
        <taxon>Bacillati</taxon>
        <taxon>Actinomycetota</taxon>
        <taxon>Actinomycetes</taxon>
        <taxon>Actinomycetales</taxon>
        <taxon>Actinomycetaceae</taxon>
        <taxon>Buchananella</taxon>
    </lineage>
</organism>
<keyword evidence="2" id="KW-0813">Transport</keyword>
<reference evidence="12" key="1">
    <citation type="submission" date="2016-12" db="EMBL/GenBank/DDBJ databases">
        <authorList>
            <person name="Meng X."/>
        </authorList>
    </citation>
    <scope>NUCLEOTIDE SEQUENCE [LARGE SCALE GENOMIC DNA]</scope>
    <source>
        <strain evidence="12">DSM 20732</strain>
    </source>
</reference>